<keyword evidence="1" id="KW-0812">Transmembrane</keyword>
<dbReference type="AlphaFoldDB" id="A0AAD7FZ59"/>
<feature type="transmembrane region" description="Helical" evidence="1">
    <location>
        <begin position="132"/>
        <end position="155"/>
    </location>
</feature>
<feature type="domain" description="DUF6534" evidence="2">
    <location>
        <begin position="139"/>
        <end position="227"/>
    </location>
</feature>
<dbReference type="InterPro" id="IPR045339">
    <property type="entry name" value="DUF6534"/>
</dbReference>
<dbReference type="PANTHER" id="PTHR40465:SF1">
    <property type="entry name" value="DUF6534 DOMAIN-CONTAINING PROTEIN"/>
    <property type="match status" value="1"/>
</dbReference>
<gene>
    <name evidence="3" type="ORF">B0H17DRAFT_1215833</name>
</gene>
<feature type="transmembrane region" description="Helical" evidence="1">
    <location>
        <begin position="93"/>
        <end position="111"/>
    </location>
</feature>
<keyword evidence="4" id="KW-1185">Reference proteome</keyword>
<name>A0AAD7FZ59_MYCRO</name>
<evidence type="ECO:0000313" key="3">
    <source>
        <dbReference type="EMBL" id="KAJ7645855.1"/>
    </source>
</evidence>
<dbReference type="Proteomes" id="UP001221757">
    <property type="component" value="Unassembled WGS sequence"/>
</dbReference>
<sequence>MLIVDLRSFQGLLTLQTYIYYENSPEDSCRLKSLVGAVWCLDFTHLILICQACYHYLVDNWGNEAALLESTIVLDMHLILVGAASALSNHNQVLVGSLAALCTATAGLDIVMAVRKIRNRSVTTFATGVDEILAMFIISAAADLFIAVLLCYYLQRGCTKFEFQHTNFVLSRVLQYTIATGLATSLLAVGCVVAYLIMPDSFVFIAMHFSLARMYTNSLLATLNSRPKLRAALVPASGMRSIPELVIVSKNYALTETENKTQA</sequence>
<evidence type="ECO:0000313" key="4">
    <source>
        <dbReference type="Proteomes" id="UP001221757"/>
    </source>
</evidence>
<dbReference type="PANTHER" id="PTHR40465">
    <property type="entry name" value="CHROMOSOME 1, WHOLE GENOME SHOTGUN SEQUENCE"/>
    <property type="match status" value="1"/>
</dbReference>
<keyword evidence="1" id="KW-1133">Transmembrane helix</keyword>
<feature type="transmembrane region" description="Helical" evidence="1">
    <location>
        <begin position="175"/>
        <end position="198"/>
    </location>
</feature>
<reference evidence="3" key="1">
    <citation type="submission" date="2023-03" db="EMBL/GenBank/DDBJ databases">
        <title>Massive genome expansion in bonnet fungi (Mycena s.s.) driven by repeated elements and novel gene families across ecological guilds.</title>
        <authorList>
            <consortium name="Lawrence Berkeley National Laboratory"/>
            <person name="Harder C.B."/>
            <person name="Miyauchi S."/>
            <person name="Viragh M."/>
            <person name="Kuo A."/>
            <person name="Thoen E."/>
            <person name="Andreopoulos B."/>
            <person name="Lu D."/>
            <person name="Skrede I."/>
            <person name="Drula E."/>
            <person name="Henrissat B."/>
            <person name="Morin E."/>
            <person name="Kohler A."/>
            <person name="Barry K."/>
            <person name="LaButti K."/>
            <person name="Morin E."/>
            <person name="Salamov A."/>
            <person name="Lipzen A."/>
            <person name="Mereny Z."/>
            <person name="Hegedus B."/>
            <person name="Baldrian P."/>
            <person name="Stursova M."/>
            <person name="Weitz H."/>
            <person name="Taylor A."/>
            <person name="Grigoriev I.V."/>
            <person name="Nagy L.G."/>
            <person name="Martin F."/>
            <person name="Kauserud H."/>
        </authorList>
    </citation>
    <scope>NUCLEOTIDE SEQUENCE</scope>
    <source>
        <strain evidence="3">CBHHK067</strain>
    </source>
</reference>
<evidence type="ECO:0000256" key="1">
    <source>
        <dbReference type="SAM" id="Phobius"/>
    </source>
</evidence>
<comment type="caution">
    <text evidence="3">The sequence shown here is derived from an EMBL/GenBank/DDBJ whole genome shotgun (WGS) entry which is preliminary data.</text>
</comment>
<protein>
    <recommendedName>
        <fullName evidence="2">DUF6534 domain-containing protein</fullName>
    </recommendedName>
</protein>
<accession>A0AAD7FZ59</accession>
<keyword evidence="1" id="KW-0472">Membrane</keyword>
<evidence type="ECO:0000259" key="2">
    <source>
        <dbReference type="Pfam" id="PF20152"/>
    </source>
</evidence>
<organism evidence="3 4">
    <name type="scientific">Mycena rosella</name>
    <name type="common">Pink bonnet</name>
    <name type="synonym">Agaricus rosellus</name>
    <dbReference type="NCBI Taxonomy" id="1033263"/>
    <lineage>
        <taxon>Eukaryota</taxon>
        <taxon>Fungi</taxon>
        <taxon>Dikarya</taxon>
        <taxon>Basidiomycota</taxon>
        <taxon>Agaricomycotina</taxon>
        <taxon>Agaricomycetes</taxon>
        <taxon>Agaricomycetidae</taxon>
        <taxon>Agaricales</taxon>
        <taxon>Marasmiineae</taxon>
        <taxon>Mycenaceae</taxon>
        <taxon>Mycena</taxon>
    </lineage>
</organism>
<proteinExistence type="predicted"/>
<dbReference type="Pfam" id="PF20152">
    <property type="entry name" value="DUF6534"/>
    <property type="match status" value="1"/>
</dbReference>
<dbReference type="EMBL" id="JARKIE010000390">
    <property type="protein sequence ID" value="KAJ7645855.1"/>
    <property type="molecule type" value="Genomic_DNA"/>
</dbReference>